<feature type="non-terminal residue" evidence="1">
    <location>
        <position position="1"/>
    </location>
</feature>
<protein>
    <submittedName>
        <fullName evidence="1">Uncharacterized protein</fullName>
    </submittedName>
</protein>
<sequence length="97" mass="10979">STSTETRNDPNYLPNTYRRNGAAYTPIDRTEVYTTNLPQTLMTINGSLDSSINNFALGQQLSGFNNWSMQEFIVYEGDKSSDESNIETAINGYYLIY</sequence>
<accession>X1A3A9</accession>
<dbReference type="EMBL" id="BART01005876">
    <property type="protein sequence ID" value="GAG54736.1"/>
    <property type="molecule type" value="Genomic_DNA"/>
</dbReference>
<gene>
    <name evidence="1" type="ORF">S01H4_13327</name>
</gene>
<comment type="caution">
    <text evidence="1">The sequence shown here is derived from an EMBL/GenBank/DDBJ whole genome shotgun (WGS) entry which is preliminary data.</text>
</comment>
<organism evidence="1">
    <name type="scientific">marine sediment metagenome</name>
    <dbReference type="NCBI Taxonomy" id="412755"/>
    <lineage>
        <taxon>unclassified sequences</taxon>
        <taxon>metagenomes</taxon>
        <taxon>ecological metagenomes</taxon>
    </lineage>
</organism>
<evidence type="ECO:0000313" key="1">
    <source>
        <dbReference type="EMBL" id="GAG54736.1"/>
    </source>
</evidence>
<name>X1A3A9_9ZZZZ</name>
<proteinExistence type="predicted"/>
<reference evidence="1" key="1">
    <citation type="journal article" date="2014" name="Front. Microbiol.">
        <title>High frequency of phylogenetically diverse reductive dehalogenase-homologous genes in deep subseafloor sedimentary metagenomes.</title>
        <authorList>
            <person name="Kawai M."/>
            <person name="Futagami T."/>
            <person name="Toyoda A."/>
            <person name="Takaki Y."/>
            <person name="Nishi S."/>
            <person name="Hori S."/>
            <person name="Arai W."/>
            <person name="Tsubouchi T."/>
            <person name="Morono Y."/>
            <person name="Uchiyama I."/>
            <person name="Ito T."/>
            <person name="Fujiyama A."/>
            <person name="Inagaki F."/>
            <person name="Takami H."/>
        </authorList>
    </citation>
    <scope>NUCLEOTIDE SEQUENCE</scope>
    <source>
        <strain evidence="1">Expedition CK06-06</strain>
    </source>
</reference>
<dbReference type="AlphaFoldDB" id="X1A3A9"/>